<dbReference type="PANTHER" id="PTHR22639:SF3">
    <property type="entry name" value="ZINC FINGER CCHC DOMAIN-CONTAINING PROTEIN 3"/>
    <property type="match status" value="1"/>
</dbReference>
<dbReference type="InterPro" id="IPR057810">
    <property type="entry name" value="RBD_ZCCHC3_1st"/>
</dbReference>
<dbReference type="GO" id="GO:0003723">
    <property type="term" value="F:RNA binding"/>
    <property type="evidence" value="ECO:0007669"/>
    <property type="project" value="InterPro"/>
</dbReference>
<keyword evidence="1" id="KW-0863">Zinc-finger</keyword>
<evidence type="ECO:0000256" key="1">
    <source>
        <dbReference type="PROSITE-ProRule" id="PRU00047"/>
    </source>
</evidence>
<dbReference type="GO" id="GO:0002218">
    <property type="term" value="P:activation of innate immune response"/>
    <property type="evidence" value="ECO:0007669"/>
    <property type="project" value="InterPro"/>
</dbReference>
<evidence type="ECO:0000259" key="3">
    <source>
        <dbReference type="PROSITE" id="PS50158"/>
    </source>
</evidence>
<protein>
    <recommendedName>
        <fullName evidence="3">CCHC-type domain-containing protein</fullName>
    </recommendedName>
</protein>
<dbReference type="Gene3D" id="4.10.60.10">
    <property type="entry name" value="Zinc finger, CCHC-type"/>
    <property type="match status" value="1"/>
</dbReference>
<dbReference type="Pfam" id="PF23057">
    <property type="entry name" value="RBD_ZCCHC3_1st"/>
    <property type="match status" value="1"/>
</dbReference>
<dbReference type="GO" id="GO:0008270">
    <property type="term" value="F:zinc ion binding"/>
    <property type="evidence" value="ECO:0007669"/>
    <property type="project" value="UniProtKB-KW"/>
</dbReference>
<evidence type="ECO:0000313" key="5">
    <source>
        <dbReference type="Proteomes" id="UP001501920"/>
    </source>
</evidence>
<dbReference type="Pfam" id="PF23058">
    <property type="entry name" value="RBD_ZCCHC3_2nd"/>
    <property type="match status" value="1"/>
</dbReference>
<dbReference type="PROSITE" id="PS50158">
    <property type="entry name" value="ZF_CCHC"/>
    <property type="match status" value="1"/>
</dbReference>
<dbReference type="SUPFAM" id="SSF57756">
    <property type="entry name" value="Retrovirus zinc finger-like domains"/>
    <property type="match status" value="1"/>
</dbReference>
<dbReference type="InterPro" id="IPR057811">
    <property type="entry name" value="RBD_ZCCHC3_2nd"/>
</dbReference>
<evidence type="ECO:0000256" key="2">
    <source>
        <dbReference type="SAM" id="MobiDB-lite"/>
    </source>
</evidence>
<dbReference type="Proteomes" id="UP001501920">
    <property type="component" value="Chromosome 20"/>
</dbReference>
<dbReference type="InterPro" id="IPR042509">
    <property type="entry name" value="ZCCHC3"/>
</dbReference>
<accession>A0A3B4C1V2</accession>
<reference evidence="4" key="3">
    <citation type="submission" date="2025-09" db="UniProtKB">
        <authorList>
            <consortium name="Ensembl"/>
        </authorList>
    </citation>
    <scope>IDENTIFICATION</scope>
</reference>
<name>A0A3B4C1V2_PYGNA</name>
<proteinExistence type="predicted"/>
<reference evidence="4" key="2">
    <citation type="submission" date="2025-08" db="UniProtKB">
        <authorList>
            <consortium name="Ensembl"/>
        </authorList>
    </citation>
    <scope>IDENTIFICATION</scope>
</reference>
<dbReference type="AlphaFoldDB" id="A0A3B4C1V2"/>
<keyword evidence="1" id="KW-0862">Zinc</keyword>
<dbReference type="InterPro" id="IPR001878">
    <property type="entry name" value="Znf_CCHC"/>
</dbReference>
<dbReference type="GeneTree" id="ENSGT00530000063983"/>
<dbReference type="OMA" id="TIWICLD"/>
<feature type="region of interest" description="Disordered" evidence="2">
    <location>
        <begin position="276"/>
        <end position="304"/>
    </location>
</feature>
<dbReference type="Ensembl" id="ENSPNAT00000006416.2">
    <property type="protein sequence ID" value="ENSPNAP00000004791.2"/>
    <property type="gene ID" value="ENSPNAG00000011181.2"/>
</dbReference>
<evidence type="ECO:0000313" key="4">
    <source>
        <dbReference type="Ensembl" id="ENSPNAP00000004791.2"/>
    </source>
</evidence>
<organism evidence="4 5">
    <name type="scientific">Pygocentrus nattereri</name>
    <name type="common">Red-bellied piranha</name>
    <dbReference type="NCBI Taxonomy" id="42514"/>
    <lineage>
        <taxon>Eukaryota</taxon>
        <taxon>Metazoa</taxon>
        <taxon>Chordata</taxon>
        <taxon>Craniata</taxon>
        <taxon>Vertebrata</taxon>
        <taxon>Euteleostomi</taxon>
        <taxon>Actinopterygii</taxon>
        <taxon>Neopterygii</taxon>
        <taxon>Teleostei</taxon>
        <taxon>Ostariophysi</taxon>
        <taxon>Characiformes</taxon>
        <taxon>Characoidei</taxon>
        <taxon>Pygocentrus</taxon>
    </lineage>
</organism>
<dbReference type="STRING" id="42514.ENSPNAP00000004791"/>
<dbReference type="GO" id="GO:0003690">
    <property type="term" value="F:double-stranded DNA binding"/>
    <property type="evidence" value="ECO:0007669"/>
    <property type="project" value="InterPro"/>
</dbReference>
<dbReference type="PANTHER" id="PTHR22639">
    <property type="entry name" value="GAG-RELATED PROTEIN"/>
    <property type="match status" value="1"/>
</dbReference>
<feature type="compositionally biased region" description="Polar residues" evidence="2">
    <location>
        <begin position="276"/>
        <end position="290"/>
    </location>
</feature>
<feature type="domain" description="CCHC-type" evidence="3">
    <location>
        <begin position="183"/>
        <end position="197"/>
    </location>
</feature>
<keyword evidence="1" id="KW-0479">Metal-binding</keyword>
<reference evidence="4 5" key="1">
    <citation type="submission" date="2020-10" db="EMBL/GenBank/DDBJ databases">
        <title>Pygocentrus nattereri (red-bellied piranha) genome, fPygNat1, primary haplotype.</title>
        <authorList>
            <person name="Myers G."/>
            <person name="Meyer A."/>
            <person name="Karagic N."/>
            <person name="Pippel M."/>
            <person name="Winkler S."/>
            <person name="Tracey A."/>
            <person name="Wood J."/>
            <person name="Formenti G."/>
            <person name="Howe K."/>
            <person name="Fedrigo O."/>
            <person name="Jarvis E.D."/>
        </authorList>
    </citation>
    <scope>NUCLEOTIDE SEQUENCE [LARGE SCALE GENOMIC DNA]</scope>
</reference>
<sequence>MESRKTGASPPVVGRHWAKVRYVALGEAPNRSEVGSQLLRSQWINAQDIYSFITLPNRKDFEIIFFQERALQSFSQIFDAGVGNGFWKNWEQDTSAPQDVRFVYVKFWTGKVADADVEQYLHRYCEILQPVFKPLDQFGLWYGVCCYKVKLCHNSDGNLYQIPNSILLGQRNGRISYPGQVQRCYICGSQDHQVKDCETLKCWKSGELGHRGKECKNTEICNLCQEQGHTYFKCPSFYNNKARGPTPMPSTDINTAQNGEHQEITAPQTSEVIQEAQNSTEGPAQINNGQEVIEKKRKKGSKEKPSYKNWTHILFVVLEMNPTFLLAVIQAHQNCQHSQGARLITGSHSNNHYSQCVS</sequence>
<dbReference type="InterPro" id="IPR036875">
    <property type="entry name" value="Znf_CCHC_sf"/>
</dbReference>
<dbReference type="SMART" id="SM00343">
    <property type="entry name" value="ZnF_C2HC"/>
    <property type="match status" value="3"/>
</dbReference>
<keyword evidence="5" id="KW-1185">Reference proteome</keyword>